<keyword evidence="1" id="KW-0472">Membrane</keyword>
<name>A0ABT1B1Q0_9FLAO</name>
<keyword evidence="3" id="KW-1185">Reference proteome</keyword>
<sequence>MKPSEKLFAIKLGHTLIWAFFVAVIGFILYSGIANHITRYTWIGIALVFGEGIVLLTFRMFCPLTLLARKYSDSKKDNFDIFLPNWLARHNKVIFTSLFLLGFLLVVVRSLADPM</sequence>
<protein>
    <recommendedName>
        <fullName evidence="4">DUF2892 domain-containing protein</fullName>
    </recommendedName>
</protein>
<feature type="transmembrane region" description="Helical" evidence="1">
    <location>
        <begin position="40"/>
        <end position="62"/>
    </location>
</feature>
<keyword evidence="1" id="KW-1133">Transmembrane helix</keyword>
<accession>A0ABT1B1Q0</accession>
<evidence type="ECO:0008006" key="4">
    <source>
        <dbReference type="Google" id="ProtNLM"/>
    </source>
</evidence>
<evidence type="ECO:0000256" key="1">
    <source>
        <dbReference type="SAM" id="Phobius"/>
    </source>
</evidence>
<organism evidence="2 3">
    <name type="scientific">Robiginitalea marina</name>
    <dbReference type="NCBI Taxonomy" id="2954105"/>
    <lineage>
        <taxon>Bacteria</taxon>
        <taxon>Pseudomonadati</taxon>
        <taxon>Bacteroidota</taxon>
        <taxon>Flavobacteriia</taxon>
        <taxon>Flavobacteriales</taxon>
        <taxon>Flavobacteriaceae</taxon>
        <taxon>Robiginitalea</taxon>
    </lineage>
</organism>
<dbReference type="EMBL" id="JAMXIB010000012">
    <property type="protein sequence ID" value="MCO5725760.1"/>
    <property type="molecule type" value="Genomic_DNA"/>
</dbReference>
<reference evidence="2 3" key="1">
    <citation type="submission" date="2022-06" db="EMBL/GenBank/DDBJ databases">
        <authorList>
            <person name="Xuan X."/>
        </authorList>
    </citation>
    <scope>NUCLEOTIDE SEQUENCE [LARGE SCALE GENOMIC DNA]</scope>
    <source>
        <strain evidence="2 3">2V75</strain>
    </source>
</reference>
<gene>
    <name evidence="2" type="ORF">NG653_12905</name>
</gene>
<evidence type="ECO:0000313" key="2">
    <source>
        <dbReference type="EMBL" id="MCO5725760.1"/>
    </source>
</evidence>
<proteinExistence type="predicted"/>
<keyword evidence="1" id="KW-0812">Transmembrane</keyword>
<feature type="transmembrane region" description="Helical" evidence="1">
    <location>
        <begin position="93"/>
        <end position="112"/>
    </location>
</feature>
<feature type="transmembrane region" description="Helical" evidence="1">
    <location>
        <begin position="12"/>
        <end position="34"/>
    </location>
</feature>
<evidence type="ECO:0000313" key="3">
    <source>
        <dbReference type="Proteomes" id="UP001206312"/>
    </source>
</evidence>
<comment type="caution">
    <text evidence="2">The sequence shown here is derived from an EMBL/GenBank/DDBJ whole genome shotgun (WGS) entry which is preliminary data.</text>
</comment>
<dbReference type="RefSeq" id="WP_252742131.1">
    <property type="nucleotide sequence ID" value="NZ_JAMXIB010000012.1"/>
</dbReference>
<dbReference type="Proteomes" id="UP001206312">
    <property type="component" value="Unassembled WGS sequence"/>
</dbReference>